<evidence type="ECO:0000256" key="3">
    <source>
        <dbReference type="ARBA" id="ARBA00022723"/>
    </source>
</evidence>
<dbReference type="GO" id="GO:0017111">
    <property type="term" value="F:ribonucleoside triphosphate phosphatase activity"/>
    <property type="evidence" value="ECO:0007669"/>
    <property type="project" value="InterPro"/>
</dbReference>
<feature type="binding site" evidence="10">
    <location>
        <begin position="16"/>
        <end position="21"/>
    </location>
    <ligand>
        <name>substrate</name>
    </ligand>
</feature>
<dbReference type="GO" id="GO:0000166">
    <property type="term" value="F:nucleotide binding"/>
    <property type="evidence" value="ECO:0007669"/>
    <property type="project" value="UniProtKB-KW"/>
</dbReference>
<dbReference type="InterPro" id="IPR029001">
    <property type="entry name" value="ITPase-like_fam"/>
</dbReference>
<dbReference type="SUPFAM" id="SSF52972">
    <property type="entry name" value="ITPase-like"/>
    <property type="match status" value="1"/>
</dbReference>
<dbReference type="Pfam" id="PF01725">
    <property type="entry name" value="Ham1p_like"/>
    <property type="match status" value="1"/>
</dbReference>
<dbReference type="EC" id="3.6.1.66" evidence="10"/>
<evidence type="ECO:0000256" key="9">
    <source>
        <dbReference type="ARBA" id="ARBA00052017"/>
    </source>
</evidence>
<comment type="function">
    <text evidence="10">Pyrophosphatase that catalyzes the hydrolysis of nucleoside triphosphates to their monophosphate derivatives, with a high preference for the non-canonical purine nucleotides XTP (xanthosine triphosphate), dITP (deoxyinosine triphosphate) and ITP. Seems to function as a house-cleaning enzyme that removes non-canonical purine nucleotides from the nucleotide pool, thus preventing their incorporation into DNA/RNA and avoiding chromosomal lesions.</text>
</comment>
<feature type="binding site" evidence="10">
    <location>
        <position position="77"/>
    </location>
    <ligand>
        <name>Mg(2+)</name>
        <dbReference type="ChEBI" id="CHEBI:18420"/>
    </ligand>
</feature>
<dbReference type="Gene3D" id="3.90.950.10">
    <property type="match status" value="1"/>
</dbReference>
<dbReference type="FunFam" id="3.90.950.10:FF:000001">
    <property type="entry name" value="dITP/XTP pyrophosphatase"/>
    <property type="match status" value="1"/>
</dbReference>
<feature type="binding site" evidence="10">
    <location>
        <position position="48"/>
    </location>
    <ligand>
        <name>Mg(2+)</name>
        <dbReference type="ChEBI" id="CHEBI:18420"/>
    </ligand>
</feature>
<evidence type="ECO:0000256" key="11">
    <source>
        <dbReference type="RuleBase" id="RU003781"/>
    </source>
</evidence>
<proteinExistence type="inferred from homology"/>
<comment type="catalytic activity">
    <reaction evidence="9 10">
        <text>XTP + H2O = XMP + diphosphate + H(+)</text>
        <dbReference type="Rhea" id="RHEA:28610"/>
        <dbReference type="ChEBI" id="CHEBI:15377"/>
        <dbReference type="ChEBI" id="CHEBI:15378"/>
        <dbReference type="ChEBI" id="CHEBI:33019"/>
        <dbReference type="ChEBI" id="CHEBI:57464"/>
        <dbReference type="ChEBI" id="CHEBI:61314"/>
        <dbReference type="EC" id="3.6.1.66"/>
    </reaction>
</comment>
<evidence type="ECO:0000313" key="13">
    <source>
        <dbReference type="Proteomes" id="UP000595362"/>
    </source>
</evidence>
<evidence type="ECO:0000256" key="1">
    <source>
        <dbReference type="ARBA" id="ARBA00008023"/>
    </source>
</evidence>
<evidence type="ECO:0000256" key="10">
    <source>
        <dbReference type="HAMAP-Rule" id="MF_01405"/>
    </source>
</evidence>
<keyword evidence="6 10" id="KW-0460">Magnesium</keyword>
<name>A0A7T5R429_9BACT</name>
<feature type="active site" description="Proton acceptor" evidence="10">
    <location>
        <position position="77"/>
    </location>
</feature>
<dbReference type="GO" id="GO:0036220">
    <property type="term" value="F:ITP diphosphatase activity"/>
    <property type="evidence" value="ECO:0007669"/>
    <property type="project" value="UniProtKB-UniRule"/>
</dbReference>
<evidence type="ECO:0000256" key="6">
    <source>
        <dbReference type="ARBA" id="ARBA00022842"/>
    </source>
</evidence>
<organism evidence="12 13">
    <name type="scientific">Micavibrio aeruginosavorus</name>
    <dbReference type="NCBI Taxonomy" id="349221"/>
    <lineage>
        <taxon>Bacteria</taxon>
        <taxon>Pseudomonadati</taxon>
        <taxon>Bdellovibrionota</taxon>
        <taxon>Bdellovibrionia</taxon>
        <taxon>Bdellovibrionales</taxon>
        <taxon>Pseudobdellovibrionaceae</taxon>
        <taxon>Micavibrio</taxon>
    </lineage>
</organism>
<sequence>MSVARKFSGDRLIVATHNKGKIAEFAALLGDYVREFPGVGDLNLPEPEETGATFLENATIKALAAAQAAGCPALADDSGLCVNGLGGQPGVYTADWAGVPRDFVKAMRRVHDELGHNPDRSAYFISVLALAWPDGHIEHVEGRVNGTLVWPARGAGGHGYDPIFVPEGRDRTFAEMVFEEKGQISHRGRAFAALIEKCFR</sequence>
<keyword evidence="4 10" id="KW-0547">Nucleotide-binding</keyword>
<comment type="catalytic activity">
    <reaction evidence="8 10">
        <text>dITP + H2O = dIMP + diphosphate + H(+)</text>
        <dbReference type="Rhea" id="RHEA:28342"/>
        <dbReference type="ChEBI" id="CHEBI:15377"/>
        <dbReference type="ChEBI" id="CHEBI:15378"/>
        <dbReference type="ChEBI" id="CHEBI:33019"/>
        <dbReference type="ChEBI" id="CHEBI:61194"/>
        <dbReference type="ChEBI" id="CHEBI:61382"/>
        <dbReference type="EC" id="3.6.1.66"/>
    </reaction>
</comment>
<feature type="binding site" evidence="10">
    <location>
        <begin position="158"/>
        <end position="161"/>
    </location>
    <ligand>
        <name>substrate</name>
    </ligand>
</feature>
<dbReference type="PANTHER" id="PTHR11067:SF9">
    <property type="entry name" value="INOSINE TRIPHOSPHATE PYROPHOSPHATASE"/>
    <property type="match status" value="1"/>
</dbReference>
<evidence type="ECO:0000256" key="2">
    <source>
        <dbReference type="ARBA" id="ARBA00011738"/>
    </source>
</evidence>
<dbReference type="GO" id="GO:0009117">
    <property type="term" value="P:nucleotide metabolic process"/>
    <property type="evidence" value="ECO:0007669"/>
    <property type="project" value="UniProtKB-KW"/>
</dbReference>
<dbReference type="GO" id="GO:0046872">
    <property type="term" value="F:metal ion binding"/>
    <property type="evidence" value="ECO:0007669"/>
    <property type="project" value="UniProtKB-KW"/>
</dbReference>
<evidence type="ECO:0000256" key="8">
    <source>
        <dbReference type="ARBA" id="ARBA00051875"/>
    </source>
</evidence>
<feature type="binding site" evidence="10">
    <location>
        <position position="181"/>
    </location>
    <ligand>
        <name>substrate</name>
    </ligand>
</feature>
<comment type="similarity">
    <text evidence="1 10 11">Belongs to the HAM1 NTPase family.</text>
</comment>
<reference evidence="12 13" key="1">
    <citation type="submission" date="2020-07" db="EMBL/GenBank/DDBJ databases">
        <title>Huge and variable diversity of episymbiotic CPR bacteria and DPANN archaea in groundwater ecosystems.</title>
        <authorList>
            <person name="He C.Y."/>
            <person name="Keren R."/>
            <person name="Whittaker M."/>
            <person name="Farag I.F."/>
            <person name="Doudna J."/>
            <person name="Cate J.H.D."/>
            <person name="Banfield J.F."/>
        </authorList>
    </citation>
    <scope>NUCLEOTIDE SEQUENCE [LARGE SCALE GENOMIC DNA]</scope>
    <source>
        <strain evidence="12">NC_groundwater_70_Ag_B-0.1um_54_66</strain>
    </source>
</reference>
<gene>
    <name evidence="12" type="primary">rdgB</name>
    <name evidence="12" type="ORF">HYS17_04845</name>
</gene>
<protein>
    <recommendedName>
        <fullName evidence="10">dITP/XTP pyrophosphatase</fullName>
        <ecNumber evidence="10">3.6.1.66</ecNumber>
    </recommendedName>
    <alternativeName>
        <fullName evidence="10">Non-canonical purine NTP pyrophosphatase</fullName>
    </alternativeName>
    <alternativeName>
        <fullName evidence="10">Non-standard purine NTP pyrophosphatase</fullName>
    </alternativeName>
    <alternativeName>
        <fullName evidence="10">Nucleoside-triphosphate diphosphatase</fullName>
    </alternativeName>
    <alternativeName>
        <fullName evidence="10">Nucleoside-triphosphate pyrophosphatase</fullName>
        <shortName evidence="10">NTPase</shortName>
    </alternativeName>
</protein>
<comment type="cofactor">
    <cofactor evidence="10">
        <name>Mg(2+)</name>
        <dbReference type="ChEBI" id="CHEBI:18420"/>
    </cofactor>
    <text evidence="10">Binds 1 Mg(2+) ion per subunit.</text>
</comment>
<dbReference type="AlphaFoldDB" id="A0A7T5R429"/>
<dbReference type="EMBL" id="CP066681">
    <property type="protein sequence ID" value="QQG37095.1"/>
    <property type="molecule type" value="Genomic_DNA"/>
</dbReference>
<dbReference type="InterPro" id="IPR020922">
    <property type="entry name" value="dITP/XTP_pyrophosphatase"/>
</dbReference>
<dbReference type="GO" id="GO:0009146">
    <property type="term" value="P:purine nucleoside triphosphate catabolic process"/>
    <property type="evidence" value="ECO:0007669"/>
    <property type="project" value="UniProtKB-UniRule"/>
</dbReference>
<keyword evidence="3 10" id="KW-0479">Metal-binding</keyword>
<dbReference type="NCBIfam" id="TIGR00042">
    <property type="entry name" value="RdgB/HAM1 family non-canonical purine NTP pyrophosphatase"/>
    <property type="match status" value="1"/>
</dbReference>
<dbReference type="InterPro" id="IPR002637">
    <property type="entry name" value="RdgB/HAM1"/>
</dbReference>
<comment type="catalytic activity">
    <reaction evidence="10">
        <text>ITP + H2O = IMP + diphosphate + H(+)</text>
        <dbReference type="Rhea" id="RHEA:29399"/>
        <dbReference type="ChEBI" id="CHEBI:15377"/>
        <dbReference type="ChEBI" id="CHEBI:15378"/>
        <dbReference type="ChEBI" id="CHEBI:33019"/>
        <dbReference type="ChEBI" id="CHEBI:58053"/>
        <dbReference type="ChEBI" id="CHEBI:61402"/>
        <dbReference type="EC" id="3.6.1.66"/>
    </reaction>
</comment>
<comment type="subunit">
    <text evidence="2 10">Homodimer.</text>
</comment>
<evidence type="ECO:0000256" key="5">
    <source>
        <dbReference type="ARBA" id="ARBA00022801"/>
    </source>
</evidence>
<dbReference type="CDD" id="cd00515">
    <property type="entry name" value="HAM1"/>
    <property type="match status" value="1"/>
</dbReference>
<dbReference type="Proteomes" id="UP000595362">
    <property type="component" value="Chromosome"/>
</dbReference>
<keyword evidence="5 10" id="KW-0378">Hydrolase</keyword>
<dbReference type="GO" id="GO:0035870">
    <property type="term" value="F:dITP diphosphatase activity"/>
    <property type="evidence" value="ECO:0007669"/>
    <property type="project" value="UniProtKB-UniRule"/>
</dbReference>
<evidence type="ECO:0000256" key="7">
    <source>
        <dbReference type="ARBA" id="ARBA00023080"/>
    </source>
</evidence>
<feature type="binding site" evidence="10">
    <location>
        <position position="78"/>
    </location>
    <ligand>
        <name>substrate</name>
    </ligand>
</feature>
<dbReference type="PANTHER" id="PTHR11067">
    <property type="entry name" value="INOSINE TRIPHOSPHATE PYROPHOSPHATASE/HAM1 PROTEIN"/>
    <property type="match status" value="1"/>
</dbReference>
<accession>A0A7T5R429</accession>
<keyword evidence="7 10" id="KW-0546">Nucleotide metabolism</keyword>
<evidence type="ECO:0000256" key="4">
    <source>
        <dbReference type="ARBA" id="ARBA00022741"/>
    </source>
</evidence>
<dbReference type="GO" id="GO:0036222">
    <property type="term" value="F:XTP diphosphatase activity"/>
    <property type="evidence" value="ECO:0007669"/>
    <property type="project" value="UniProtKB-UniRule"/>
</dbReference>
<dbReference type="GO" id="GO:0005829">
    <property type="term" value="C:cytosol"/>
    <property type="evidence" value="ECO:0007669"/>
    <property type="project" value="TreeGrafter"/>
</dbReference>
<evidence type="ECO:0000313" key="12">
    <source>
        <dbReference type="EMBL" id="QQG37095.1"/>
    </source>
</evidence>
<dbReference type="HAMAP" id="MF_01405">
    <property type="entry name" value="Non_canon_purine_NTPase"/>
    <property type="match status" value="1"/>
</dbReference>
<feature type="binding site" evidence="10">
    <location>
        <begin position="186"/>
        <end position="187"/>
    </location>
    <ligand>
        <name>substrate</name>
    </ligand>
</feature>